<dbReference type="InterPro" id="IPR008949">
    <property type="entry name" value="Isoprenoid_synthase_dom_sf"/>
</dbReference>
<dbReference type="SUPFAM" id="SSF48576">
    <property type="entry name" value="Terpenoid synthases"/>
    <property type="match status" value="1"/>
</dbReference>
<dbReference type="SFLD" id="SFLDG01017">
    <property type="entry name" value="Polyprenyl_Transferase_Like"/>
    <property type="match status" value="1"/>
</dbReference>
<dbReference type="Pfam" id="PF00348">
    <property type="entry name" value="polyprenyl_synt"/>
    <property type="match status" value="1"/>
</dbReference>
<keyword evidence="4" id="KW-0460">Magnesium</keyword>
<proteinExistence type="inferred from homology"/>
<gene>
    <name evidence="7" type="ORF">BD935_02115</name>
</gene>
<evidence type="ECO:0000256" key="6">
    <source>
        <dbReference type="RuleBase" id="RU004466"/>
    </source>
</evidence>
<dbReference type="PANTHER" id="PTHR43281">
    <property type="entry name" value="FARNESYL DIPHOSPHATE SYNTHASE"/>
    <property type="match status" value="1"/>
</dbReference>
<organism evidence="7 8">
    <name type="scientific">Marine Group III euryarchaeote CG-Epi1</name>
    <dbReference type="NCBI Taxonomy" id="1888995"/>
    <lineage>
        <taxon>Archaea</taxon>
        <taxon>Methanobacteriati</taxon>
        <taxon>Thermoplasmatota</taxon>
        <taxon>Thermoplasmata</taxon>
        <taxon>Candidatus Thermoprofundales</taxon>
    </lineage>
</organism>
<dbReference type="InterPro" id="IPR033749">
    <property type="entry name" value="Polyprenyl_synt_CS"/>
</dbReference>
<keyword evidence="2 6" id="KW-0808">Transferase</keyword>
<dbReference type="PANTHER" id="PTHR43281:SF1">
    <property type="entry name" value="FARNESYL DIPHOSPHATE SYNTHASE"/>
    <property type="match status" value="1"/>
</dbReference>
<sequence>MSIKIKLAEKAVDVEKALNNYLAVREPKKLYEAMAHIPLAGGKRLRPVMAQLTCEMVGGNGKKAIPFAAALEVIHNFTLVHDDVMDDDDLRHGVPACHTVYGLPTAILAGDSLFAYAFEMIAESEVDDNIKSELVRHTAYTVRRIAEGQQMDINFEEEETVDPELYLEMIRLKTSILFGSAAYGGALIGGKDKDEANELRQMAIWVGLGFQIWDDYLDATASAEVLGKPSGSDIRQGKRTLLVIEALSRTKNEERKELIKILDDSSNTDADVKRAVTIMSNCGALDNCRKQALGYLNGAKNTIAKYPEGEARTMLEELLEYMVTRGH</sequence>
<dbReference type="GO" id="GO:0046872">
    <property type="term" value="F:metal ion binding"/>
    <property type="evidence" value="ECO:0007669"/>
    <property type="project" value="UniProtKB-KW"/>
</dbReference>
<dbReference type="PROSITE" id="PS00444">
    <property type="entry name" value="POLYPRENYL_SYNTHASE_2"/>
    <property type="match status" value="1"/>
</dbReference>
<evidence type="ECO:0000256" key="4">
    <source>
        <dbReference type="ARBA" id="ARBA00022842"/>
    </source>
</evidence>
<dbReference type="AlphaFoldDB" id="A0A1J5TAL8"/>
<dbReference type="EMBL" id="MIZA01000021">
    <property type="protein sequence ID" value="OIR17975.1"/>
    <property type="molecule type" value="Genomic_DNA"/>
</dbReference>
<dbReference type="STRING" id="1888995.BD935_02115"/>
<comment type="cofactor">
    <cofactor evidence="1">
        <name>Mg(2+)</name>
        <dbReference type="ChEBI" id="CHEBI:18420"/>
    </cofactor>
</comment>
<evidence type="ECO:0000256" key="3">
    <source>
        <dbReference type="ARBA" id="ARBA00022723"/>
    </source>
</evidence>
<keyword evidence="3" id="KW-0479">Metal-binding</keyword>
<keyword evidence="5" id="KW-0414">Isoprene biosynthesis</keyword>
<comment type="similarity">
    <text evidence="6">Belongs to the FPP/GGPP synthase family.</text>
</comment>
<evidence type="ECO:0000256" key="1">
    <source>
        <dbReference type="ARBA" id="ARBA00001946"/>
    </source>
</evidence>
<dbReference type="GO" id="GO:0008299">
    <property type="term" value="P:isoprenoid biosynthetic process"/>
    <property type="evidence" value="ECO:0007669"/>
    <property type="project" value="UniProtKB-KW"/>
</dbReference>
<accession>A0A1J5TAL8</accession>
<dbReference type="Gene3D" id="1.10.600.10">
    <property type="entry name" value="Farnesyl Diphosphate Synthase"/>
    <property type="match status" value="1"/>
</dbReference>
<evidence type="ECO:0000313" key="8">
    <source>
        <dbReference type="Proteomes" id="UP000183080"/>
    </source>
</evidence>
<comment type="caution">
    <text evidence="7">The sequence shown here is derived from an EMBL/GenBank/DDBJ whole genome shotgun (WGS) entry which is preliminary data.</text>
</comment>
<dbReference type="Proteomes" id="UP000183080">
    <property type="component" value="Unassembled WGS sequence"/>
</dbReference>
<evidence type="ECO:0008006" key="9">
    <source>
        <dbReference type="Google" id="ProtNLM"/>
    </source>
</evidence>
<protein>
    <recommendedName>
        <fullName evidence="9">Geranylgeranyl pyrophosphate synthase</fullName>
    </recommendedName>
</protein>
<dbReference type="SFLD" id="SFLDS00005">
    <property type="entry name" value="Isoprenoid_Synthase_Type_I"/>
    <property type="match status" value="1"/>
</dbReference>
<dbReference type="CDD" id="cd00685">
    <property type="entry name" value="Trans_IPPS_HT"/>
    <property type="match status" value="1"/>
</dbReference>
<dbReference type="InterPro" id="IPR000092">
    <property type="entry name" value="Polyprenyl_synt"/>
</dbReference>
<evidence type="ECO:0000313" key="7">
    <source>
        <dbReference type="EMBL" id="OIR17975.1"/>
    </source>
</evidence>
<name>A0A1J5TAL8_9ARCH</name>
<evidence type="ECO:0000256" key="5">
    <source>
        <dbReference type="ARBA" id="ARBA00023229"/>
    </source>
</evidence>
<reference evidence="7 8" key="1">
    <citation type="submission" date="2016-08" db="EMBL/GenBank/DDBJ databases">
        <title>New Insights into Marine Group III Euryarchaeota, from dark to light.</title>
        <authorList>
            <person name="Haro-Moreno J.M."/>
            <person name="Rodriguez-Valera F."/>
            <person name="Lopez-Garcia P."/>
            <person name="Moreira D."/>
            <person name="Martin-Cuadrado A.B."/>
        </authorList>
    </citation>
    <scope>NUCLEOTIDE SEQUENCE [LARGE SCALE GENOMIC DNA]</scope>
    <source>
        <strain evidence="7">CG-Epi1</strain>
    </source>
</reference>
<dbReference type="GO" id="GO:0004659">
    <property type="term" value="F:prenyltransferase activity"/>
    <property type="evidence" value="ECO:0007669"/>
    <property type="project" value="InterPro"/>
</dbReference>
<evidence type="ECO:0000256" key="2">
    <source>
        <dbReference type="ARBA" id="ARBA00022679"/>
    </source>
</evidence>